<dbReference type="SUPFAM" id="SSF111369">
    <property type="entry name" value="HlyD-like secretion proteins"/>
    <property type="match status" value="1"/>
</dbReference>
<evidence type="ECO:0000313" key="5">
    <source>
        <dbReference type="EMBL" id="MFC4822369.1"/>
    </source>
</evidence>
<dbReference type="InterPro" id="IPR059052">
    <property type="entry name" value="HH_YbhG-like"/>
</dbReference>
<evidence type="ECO:0000256" key="1">
    <source>
        <dbReference type="ARBA" id="ARBA00004196"/>
    </source>
</evidence>
<dbReference type="RefSeq" id="WP_380022646.1">
    <property type="nucleotide sequence ID" value="NZ_JBHSHD010000016.1"/>
</dbReference>
<dbReference type="Gene3D" id="1.10.287.470">
    <property type="entry name" value="Helix hairpin bin"/>
    <property type="match status" value="1"/>
</dbReference>
<comment type="subcellular location">
    <subcellularLocation>
        <location evidence="1">Cell envelope</location>
    </subcellularLocation>
</comment>
<dbReference type="PANTHER" id="PTHR32347">
    <property type="entry name" value="EFFLUX SYSTEM COMPONENT YKNX-RELATED"/>
    <property type="match status" value="1"/>
</dbReference>
<organism evidence="5 6">
    <name type="scientific">Dokdonella ginsengisoli</name>
    <dbReference type="NCBI Taxonomy" id="363846"/>
    <lineage>
        <taxon>Bacteria</taxon>
        <taxon>Pseudomonadati</taxon>
        <taxon>Pseudomonadota</taxon>
        <taxon>Gammaproteobacteria</taxon>
        <taxon>Lysobacterales</taxon>
        <taxon>Rhodanobacteraceae</taxon>
        <taxon>Dokdonella</taxon>
    </lineage>
</organism>
<feature type="coiled-coil region" evidence="3">
    <location>
        <begin position="82"/>
        <end position="138"/>
    </location>
</feature>
<gene>
    <name evidence="5" type="ORF">ACFO6Q_18740</name>
</gene>
<dbReference type="Pfam" id="PF25881">
    <property type="entry name" value="HH_YBHG"/>
    <property type="match status" value="1"/>
</dbReference>
<dbReference type="Proteomes" id="UP001595886">
    <property type="component" value="Unassembled WGS sequence"/>
</dbReference>
<evidence type="ECO:0000259" key="4">
    <source>
        <dbReference type="Pfam" id="PF25881"/>
    </source>
</evidence>
<dbReference type="InterPro" id="IPR050465">
    <property type="entry name" value="UPF0194_transport"/>
</dbReference>
<keyword evidence="2 3" id="KW-0175">Coiled coil</keyword>
<name>A0ABV9R103_9GAMM</name>
<accession>A0ABV9R103</accession>
<evidence type="ECO:0000256" key="2">
    <source>
        <dbReference type="ARBA" id="ARBA00023054"/>
    </source>
</evidence>
<sequence>MRERLDRSGRRARFFALAAATFAAGCAERQPPQLLGTLEWDRVAVAAEASEPILSVAVAEGARVKFGDLILSLDPRRSDAELAQAQAEQRRAEAALAELRHGTRIETIDAARATLAGADSTRANAQRERDRLAEIRKRGLIAQADLDNAETALRTASASTNAARANLTELLNGTRIEDIEQAEAALAAARAAAEHAALVRARLDVRAPRDGEVDALPFKVGDQPPLGAPLVSLLAGAAPYARVYMPASQRAALAEGAHCRVHVQGVAEAFDAILRTLRSDPAFTPYYALTGEDASRLAYRAELVLSGEAATKLPAGLPAQADCSGAGRGGHGG</sequence>
<comment type="caution">
    <text evidence="5">The sequence shown here is derived from an EMBL/GenBank/DDBJ whole genome shotgun (WGS) entry which is preliminary data.</text>
</comment>
<reference evidence="6" key="1">
    <citation type="journal article" date="2019" name="Int. J. Syst. Evol. Microbiol.">
        <title>The Global Catalogue of Microorganisms (GCM) 10K type strain sequencing project: providing services to taxonomists for standard genome sequencing and annotation.</title>
        <authorList>
            <consortium name="The Broad Institute Genomics Platform"/>
            <consortium name="The Broad Institute Genome Sequencing Center for Infectious Disease"/>
            <person name="Wu L."/>
            <person name="Ma J."/>
        </authorList>
    </citation>
    <scope>NUCLEOTIDE SEQUENCE [LARGE SCALE GENOMIC DNA]</scope>
    <source>
        <strain evidence="6">CCUG 30340</strain>
    </source>
</reference>
<dbReference type="Gene3D" id="2.40.50.100">
    <property type="match status" value="1"/>
</dbReference>
<evidence type="ECO:0000313" key="6">
    <source>
        <dbReference type="Proteomes" id="UP001595886"/>
    </source>
</evidence>
<dbReference type="PROSITE" id="PS51257">
    <property type="entry name" value="PROKAR_LIPOPROTEIN"/>
    <property type="match status" value="1"/>
</dbReference>
<evidence type="ECO:0000256" key="3">
    <source>
        <dbReference type="SAM" id="Coils"/>
    </source>
</evidence>
<proteinExistence type="predicted"/>
<keyword evidence="6" id="KW-1185">Reference proteome</keyword>
<dbReference type="EMBL" id="JBHSHD010000016">
    <property type="protein sequence ID" value="MFC4822369.1"/>
    <property type="molecule type" value="Genomic_DNA"/>
</dbReference>
<protein>
    <submittedName>
        <fullName evidence="5">HlyD family secretion protein</fullName>
    </submittedName>
</protein>
<dbReference type="PANTHER" id="PTHR32347:SF29">
    <property type="entry name" value="UPF0194 MEMBRANE PROTEIN YBHG"/>
    <property type="match status" value="1"/>
</dbReference>
<feature type="domain" description="YbhG-like alpha-helical hairpin" evidence="4">
    <location>
        <begin position="74"/>
        <end position="193"/>
    </location>
</feature>